<dbReference type="InterPro" id="IPR036388">
    <property type="entry name" value="WH-like_DNA-bd_sf"/>
</dbReference>
<evidence type="ECO:0000256" key="2">
    <source>
        <dbReference type="ARBA" id="ARBA00023125"/>
    </source>
</evidence>
<evidence type="ECO:0000313" key="5">
    <source>
        <dbReference type="EMBL" id="GGB14107.1"/>
    </source>
</evidence>
<comment type="caution">
    <text evidence="5">The sequence shown here is derived from an EMBL/GenBank/DDBJ whole genome shotgun (WGS) entry which is preliminary data.</text>
</comment>
<dbReference type="SUPFAM" id="SSF46785">
    <property type="entry name" value="Winged helix' DNA-binding domain"/>
    <property type="match status" value="1"/>
</dbReference>
<dbReference type="SMART" id="SM00895">
    <property type="entry name" value="FCD"/>
    <property type="match status" value="1"/>
</dbReference>
<sequence length="264" mass="28654">MTNSDLPMTQRFQSITPGVHLSEQVAEALSAEIRAGRPAAGEKLPTEAALVEQFAVSRTVVREAVSRLKSLGVVESRQGSGVFVRQSAFAPLNFDTRSAASMQAVVQMVEVRRALEAEVAALAAQRRSADQLKDIRLAMAALDAAVRAGGDGAEEDVNYHRAIAGAAQNPFLISTLDYLRQFLRGVTRVTRANEARRADFVRQVRDEHEAITRAIEAGDALQARQAATRHMDNAIERIRQADPGFWEQEGVQLASALVTGAVRP</sequence>
<dbReference type="Proteomes" id="UP000620596">
    <property type="component" value="Unassembled WGS sequence"/>
</dbReference>
<evidence type="ECO:0000259" key="4">
    <source>
        <dbReference type="PROSITE" id="PS50949"/>
    </source>
</evidence>
<reference evidence="5" key="2">
    <citation type="submission" date="2020-09" db="EMBL/GenBank/DDBJ databases">
        <authorList>
            <person name="Sun Q."/>
            <person name="Zhou Y."/>
        </authorList>
    </citation>
    <scope>NUCLEOTIDE SEQUENCE</scope>
    <source>
        <strain evidence="5">CGMCC 1.15322</strain>
    </source>
</reference>
<dbReference type="PROSITE" id="PS50949">
    <property type="entry name" value="HTH_GNTR"/>
    <property type="match status" value="1"/>
</dbReference>
<dbReference type="PANTHER" id="PTHR43537:SF5">
    <property type="entry name" value="UXU OPERON TRANSCRIPTIONAL REGULATOR"/>
    <property type="match status" value="1"/>
</dbReference>
<dbReference type="AlphaFoldDB" id="A0A916WLT1"/>
<dbReference type="InterPro" id="IPR008920">
    <property type="entry name" value="TF_FadR/GntR_C"/>
</dbReference>
<dbReference type="Pfam" id="PF00392">
    <property type="entry name" value="GntR"/>
    <property type="match status" value="1"/>
</dbReference>
<dbReference type="PANTHER" id="PTHR43537">
    <property type="entry name" value="TRANSCRIPTIONAL REGULATOR, GNTR FAMILY"/>
    <property type="match status" value="1"/>
</dbReference>
<organism evidence="5 6">
    <name type="scientific">Polaromonas eurypsychrophila</name>
    <dbReference type="NCBI Taxonomy" id="1614635"/>
    <lineage>
        <taxon>Bacteria</taxon>
        <taxon>Pseudomonadati</taxon>
        <taxon>Pseudomonadota</taxon>
        <taxon>Betaproteobacteria</taxon>
        <taxon>Burkholderiales</taxon>
        <taxon>Comamonadaceae</taxon>
        <taxon>Polaromonas</taxon>
    </lineage>
</organism>
<evidence type="ECO:0000256" key="1">
    <source>
        <dbReference type="ARBA" id="ARBA00023015"/>
    </source>
</evidence>
<keyword evidence="3" id="KW-0804">Transcription</keyword>
<proteinExistence type="predicted"/>
<keyword evidence="2" id="KW-0238">DNA-binding</keyword>
<dbReference type="InterPro" id="IPR011711">
    <property type="entry name" value="GntR_C"/>
</dbReference>
<dbReference type="InterPro" id="IPR036390">
    <property type="entry name" value="WH_DNA-bd_sf"/>
</dbReference>
<dbReference type="Pfam" id="PF07729">
    <property type="entry name" value="FCD"/>
    <property type="match status" value="1"/>
</dbReference>
<dbReference type="InterPro" id="IPR000524">
    <property type="entry name" value="Tscrpt_reg_HTH_GntR"/>
</dbReference>
<dbReference type="GO" id="GO:0003700">
    <property type="term" value="F:DNA-binding transcription factor activity"/>
    <property type="evidence" value="ECO:0007669"/>
    <property type="project" value="InterPro"/>
</dbReference>
<protein>
    <submittedName>
        <fullName evidence="5">GntR family transcriptional regulator</fullName>
    </submittedName>
</protein>
<dbReference type="GO" id="GO:0003677">
    <property type="term" value="F:DNA binding"/>
    <property type="evidence" value="ECO:0007669"/>
    <property type="project" value="UniProtKB-KW"/>
</dbReference>
<dbReference type="PRINTS" id="PR00035">
    <property type="entry name" value="HTHGNTR"/>
</dbReference>
<evidence type="ECO:0000256" key="3">
    <source>
        <dbReference type="ARBA" id="ARBA00023163"/>
    </source>
</evidence>
<feature type="domain" description="HTH gntR-type" evidence="4">
    <location>
        <begin position="19"/>
        <end position="87"/>
    </location>
</feature>
<dbReference type="Gene3D" id="1.10.10.10">
    <property type="entry name" value="Winged helix-like DNA-binding domain superfamily/Winged helix DNA-binding domain"/>
    <property type="match status" value="1"/>
</dbReference>
<dbReference type="Gene3D" id="1.20.120.530">
    <property type="entry name" value="GntR ligand-binding domain-like"/>
    <property type="match status" value="1"/>
</dbReference>
<keyword evidence="1" id="KW-0805">Transcription regulation</keyword>
<dbReference type="EMBL" id="BMIG01000023">
    <property type="protein sequence ID" value="GGB14107.1"/>
    <property type="molecule type" value="Genomic_DNA"/>
</dbReference>
<dbReference type="SUPFAM" id="SSF48008">
    <property type="entry name" value="GntR ligand-binding domain-like"/>
    <property type="match status" value="1"/>
</dbReference>
<dbReference type="SMART" id="SM00345">
    <property type="entry name" value="HTH_GNTR"/>
    <property type="match status" value="1"/>
</dbReference>
<name>A0A916WLT1_9BURK</name>
<gene>
    <name evidence="5" type="ORF">GCM10011496_38850</name>
</gene>
<keyword evidence="6" id="KW-1185">Reference proteome</keyword>
<dbReference type="CDD" id="cd07377">
    <property type="entry name" value="WHTH_GntR"/>
    <property type="match status" value="1"/>
</dbReference>
<evidence type="ECO:0000313" key="6">
    <source>
        <dbReference type="Proteomes" id="UP000620596"/>
    </source>
</evidence>
<accession>A0A916WLT1</accession>
<reference evidence="5" key="1">
    <citation type="journal article" date="2014" name="Int. J. Syst. Evol. Microbiol.">
        <title>Complete genome sequence of Corynebacterium casei LMG S-19264T (=DSM 44701T), isolated from a smear-ripened cheese.</title>
        <authorList>
            <consortium name="US DOE Joint Genome Institute (JGI-PGF)"/>
            <person name="Walter F."/>
            <person name="Albersmeier A."/>
            <person name="Kalinowski J."/>
            <person name="Ruckert C."/>
        </authorList>
    </citation>
    <scope>NUCLEOTIDE SEQUENCE</scope>
    <source>
        <strain evidence="5">CGMCC 1.15322</strain>
    </source>
</reference>